<sequence>MTITDDLARTDAHARAALAHLAAGTHGLGPVRASLLRETLVELRGKLGAAHGNPWGHIPAVFVLGLGLLASGGGGLLLRAQMAGPWYLLLLAALPLAGMITYAFVLLMRKVLPKPGPRRIPPTTTVPETSLRDHLAGLIGNVPAKAHFADSDACAARAWSLGHDGPAVGLREATPEPRPVAGAQQSAGTVSSSADRLDVLVAAVRKEAASDAALHLLARYDVARHRLRSAAKELRGSKPVRPEGFVFAAVLWVVAVVALGPSSQAPMTFLMFVPYFVLVGASGGVNVFRGAASARRIHSLPAERRAVLASVESHLTDVARLPGEPAARAAADLAAARDLLRP</sequence>
<protein>
    <submittedName>
        <fullName evidence="2">Uncharacterized protein</fullName>
    </submittedName>
</protein>
<dbReference type="Proteomes" id="UP000548476">
    <property type="component" value="Unassembled WGS sequence"/>
</dbReference>
<keyword evidence="1" id="KW-0472">Membrane</keyword>
<evidence type="ECO:0000256" key="1">
    <source>
        <dbReference type="SAM" id="Phobius"/>
    </source>
</evidence>
<comment type="caution">
    <text evidence="2">The sequence shown here is derived from an EMBL/GenBank/DDBJ whole genome shotgun (WGS) entry which is preliminary data.</text>
</comment>
<feature type="transmembrane region" description="Helical" evidence="1">
    <location>
        <begin position="86"/>
        <end position="108"/>
    </location>
</feature>
<keyword evidence="3" id="KW-1185">Reference proteome</keyword>
<feature type="transmembrane region" description="Helical" evidence="1">
    <location>
        <begin position="60"/>
        <end position="80"/>
    </location>
</feature>
<reference evidence="2 3" key="1">
    <citation type="submission" date="2020-08" db="EMBL/GenBank/DDBJ databases">
        <title>Genomic Encyclopedia of Type Strains, Phase IV (KMG-IV): sequencing the most valuable type-strain genomes for metagenomic binning, comparative biology and taxonomic classification.</title>
        <authorList>
            <person name="Goeker M."/>
        </authorList>
    </citation>
    <scope>NUCLEOTIDE SEQUENCE [LARGE SCALE GENOMIC DNA]</scope>
    <source>
        <strain evidence="2 3">YIM 65646</strain>
    </source>
</reference>
<keyword evidence="1" id="KW-1133">Transmembrane helix</keyword>
<accession>A0A841G1M7</accession>
<evidence type="ECO:0000313" key="2">
    <source>
        <dbReference type="EMBL" id="MBB6039828.1"/>
    </source>
</evidence>
<evidence type="ECO:0000313" key="3">
    <source>
        <dbReference type="Proteomes" id="UP000548476"/>
    </source>
</evidence>
<name>A0A841G1M7_9ACTN</name>
<gene>
    <name evidence="2" type="ORF">HNR73_007727</name>
</gene>
<proteinExistence type="predicted"/>
<organism evidence="2 3">
    <name type="scientific">Phytomonospora endophytica</name>
    <dbReference type="NCBI Taxonomy" id="714109"/>
    <lineage>
        <taxon>Bacteria</taxon>
        <taxon>Bacillati</taxon>
        <taxon>Actinomycetota</taxon>
        <taxon>Actinomycetes</taxon>
        <taxon>Micromonosporales</taxon>
        <taxon>Micromonosporaceae</taxon>
        <taxon>Phytomonospora</taxon>
    </lineage>
</organism>
<feature type="transmembrane region" description="Helical" evidence="1">
    <location>
        <begin position="269"/>
        <end position="288"/>
    </location>
</feature>
<dbReference type="RefSeq" id="WP_184792906.1">
    <property type="nucleotide sequence ID" value="NZ_BONT01000086.1"/>
</dbReference>
<feature type="transmembrane region" description="Helical" evidence="1">
    <location>
        <begin position="244"/>
        <end position="263"/>
    </location>
</feature>
<dbReference type="AlphaFoldDB" id="A0A841G1M7"/>
<dbReference type="EMBL" id="JACHGT010000026">
    <property type="protein sequence ID" value="MBB6039828.1"/>
    <property type="molecule type" value="Genomic_DNA"/>
</dbReference>
<keyword evidence="1" id="KW-0812">Transmembrane</keyword>